<protein>
    <recommendedName>
        <fullName evidence="1">DUF58 domain-containing protein</fullName>
    </recommendedName>
</protein>
<organism evidence="2 3">
    <name type="scientific">Marine Group I thaumarchaeote SCGC AAA799-N04</name>
    <dbReference type="NCBI Taxonomy" id="1502293"/>
    <lineage>
        <taxon>Archaea</taxon>
        <taxon>Nitrososphaerota</taxon>
        <taxon>Marine Group I</taxon>
    </lineage>
</organism>
<dbReference type="EMBL" id="JOKN01000041">
    <property type="protein sequence ID" value="KEQ55984.1"/>
    <property type="molecule type" value="Genomic_DNA"/>
</dbReference>
<dbReference type="AlphaFoldDB" id="A0A081RLB1"/>
<feature type="domain" description="DUF58" evidence="1">
    <location>
        <begin position="43"/>
        <end position="254"/>
    </location>
</feature>
<evidence type="ECO:0000313" key="2">
    <source>
        <dbReference type="EMBL" id="KEQ55984.1"/>
    </source>
</evidence>
<dbReference type="PANTHER" id="PTHR33608:SF6">
    <property type="entry name" value="BLL2464 PROTEIN"/>
    <property type="match status" value="1"/>
</dbReference>
<dbReference type="PATRIC" id="fig|1502293.3.peg.1481"/>
<name>A0A081RLB1_9ARCH</name>
<reference evidence="2 3" key="1">
    <citation type="submission" date="2014-06" db="EMBL/GenBank/DDBJ databases">
        <authorList>
            <person name="Ngugi D.K."/>
            <person name="Blom J."/>
            <person name="Alam I."/>
            <person name="Rashid M."/>
            <person name="Ba Alawi W."/>
            <person name="Zhang G."/>
            <person name="Hikmawan T."/>
            <person name="Guan Y."/>
            <person name="Antunes A."/>
            <person name="Siam R."/>
            <person name="ElDorry H."/>
            <person name="Bajic V."/>
            <person name="Stingl U."/>
        </authorList>
    </citation>
    <scope>NUCLEOTIDE SEQUENCE [LARGE SCALE GENOMIC DNA]</scope>
    <source>
        <strain evidence="2">SCGC AAA799-N04</strain>
    </source>
</reference>
<proteinExistence type="predicted"/>
<dbReference type="InterPro" id="IPR002881">
    <property type="entry name" value="DUF58"/>
</dbReference>
<sequence length="289" mass="33396">MNHTKEILSQVKKLEFSTRHLVDGLLSGNYNSVFKGQGIEFSEIRDYRAGDDTRAIDWKVTARFNRPFIKEFIEERDLHVYFVIDMSGSGSFGTNISKKNKSFEIIASLMFAALRNNDKIGSFLITDSVEKFIPARAGRKHLLYSLGTIVSFTPRSVQTNLENALIHISKTIKRKSIVFVISDFIDETKFLKPLKILRKRHDVIALKISDQRELEIPDVGLIELEDEETGEQILVDTSDVEFRDNYSNLIREKEKHLLSELKKIRIDTVSMSTEQDYGVVLKKFFKKRR</sequence>
<dbReference type="SUPFAM" id="SSF53300">
    <property type="entry name" value="vWA-like"/>
    <property type="match status" value="1"/>
</dbReference>
<evidence type="ECO:0000259" key="1">
    <source>
        <dbReference type="Pfam" id="PF01882"/>
    </source>
</evidence>
<dbReference type="PANTHER" id="PTHR33608">
    <property type="entry name" value="BLL2464 PROTEIN"/>
    <property type="match status" value="1"/>
</dbReference>
<keyword evidence="3" id="KW-1185">Reference proteome</keyword>
<comment type="caution">
    <text evidence="2">The sequence shown here is derived from an EMBL/GenBank/DDBJ whole genome shotgun (WGS) entry which is preliminary data.</text>
</comment>
<dbReference type="Proteomes" id="UP000028059">
    <property type="component" value="Unassembled WGS sequence"/>
</dbReference>
<accession>A0A081RLB1</accession>
<dbReference type="Pfam" id="PF01882">
    <property type="entry name" value="DUF58"/>
    <property type="match status" value="1"/>
</dbReference>
<dbReference type="InterPro" id="IPR036465">
    <property type="entry name" value="vWFA_dom_sf"/>
</dbReference>
<gene>
    <name evidence="2" type="ORF">AAA799N04_01598</name>
</gene>
<evidence type="ECO:0000313" key="3">
    <source>
        <dbReference type="Proteomes" id="UP000028059"/>
    </source>
</evidence>